<evidence type="ECO:0000313" key="2">
    <source>
        <dbReference type="EMBL" id="SLN73806.1"/>
    </source>
</evidence>
<accession>A0A1X7A9T2</accession>
<keyword evidence="3" id="KW-1185">Reference proteome</keyword>
<feature type="compositionally biased region" description="Low complexity" evidence="1">
    <location>
        <begin position="334"/>
        <end position="343"/>
    </location>
</feature>
<organism evidence="2 3">
    <name type="scientific">Roseivivax jejudonensis</name>
    <dbReference type="NCBI Taxonomy" id="1529041"/>
    <lineage>
        <taxon>Bacteria</taxon>
        <taxon>Pseudomonadati</taxon>
        <taxon>Pseudomonadota</taxon>
        <taxon>Alphaproteobacteria</taxon>
        <taxon>Rhodobacterales</taxon>
        <taxon>Roseobacteraceae</taxon>
        <taxon>Roseivivax</taxon>
    </lineage>
</organism>
<dbReference type="OrthoDB" id="9803916at2"/>
<gene>
    <name evidence="2" type="ORF">ROJ8625_03987</name>
</gene>
<protein>
    <submittedName>
        <fullName evidence="2">Metallo-beta-lactamase superfamily protein</fullName>
    </submittedName>
</protein>
<proteinExistence type="predicted"/>
<dbReference type="InterPro" id="IPR036866">
    <property type="entry name" value="RibonucZ/Hydroxyglut_hydro"/>
</dbReference>
<dbReference type="NCBIfam" id="TIGR04122">
    <property type="entry name" value="Xnuc_lig_assoc"/>
    <property type="match status" value="1"/>
</dbReference>
<dbReference type="PANTHER" id="PTHR11203">
    <property type="entry name" value="CLEAVAGE AND POLYADENYLATION SPECIFICITY FACTOR FAMILY MEMBER"/>
    <property type="match status" value="1"/>
</dbReference>
<sequence length="343" mass="37144">MTEPVLTFTDRGIYCPAGDFFIDPWRPVDRALITHGHADHARDGHRRYLATAAAAPVMRYRLGDIALETIAYGEPRRIGDATVSFHPAGHIPGSAQIRVEVGGEVWVVSGDYKTEADGFCEDFETVRCHSFISECTFGLPVFSWDSQESVAAEINAWWRRNADEGRASILGAYSLGKAQRLLALVEPEIGPILTHGAVEGTNGVLRAQGYALPETIQVVPETDGKSFAGPLVLAPPSALGTPWARRFGPSSTAFASGWMRLRGVRRRRAADRGFVLSDHADWAGLVDAIRDTGAENVFVTHGYTDIFARWLAAEGWNAKVVPTEFGTDEDDDGAATSSDTAAA</sequence>
<dbReference type="AlphaFoldDB" id="A0A1X7A9T2"/>
<dbReference type="EMBL" id="FWFK01000009">
    <property type="protein sequence ID" value="SLN73806.1"/>
    <property type="molecule type" value="Genomic_DNA"/>
</dbReference>
<dbReference type="InterPro" id="IPR050698">
    <property type="entry name" value="MBL"/>
</dbReference>
<dbReference type="SUPFAM" id="SSF56281">
    <property type="entry name" value="Metallo-hydrolase/oxidoreductase"/>
    <property type="match status" value="1"/>
</dbReference>
<dbReference type="GO" id="GO:0004521">
    <property type="term" value="F:RNA endonuclease activity"/>
    <property type="evidence" value="ECO:0007669"/>
    <property type="project" value="TreeGrafter"/>
</dbReference>
<evidence type="ECO:0000256" key="1">
    <source>
        <dbReference type="SAM" id="MobiDB-lite"/>
    </source>
</evidence>
<dbReference type="PANTHER" id="PTHR11203:SF49">
    <property type="entry name" value="BLL1145 PROTEIN"/>
    <property type="match status" value="1"/>
</dbReference>
<dbReference type="Proteomes" id="UP000193570">
    <property type="component" value="Unassembled WGS sequence"/>
</dbReference>
<evidence type="ECO:0000313" key="3">
    <source>
        <dbReference type="Proteomes" id="UP000193570"/>
    </source>
</evidence>
<reference evidence="2 3" key="1">
    <citation type="submission" date="2017-03" db="EMBL/GenBank/DDBJ databases">
        <authorList>
            <person name="Afonso C.L."/>
            <person name="Miller P.J."/>
            <person name="Scott M.A."/>
            <person name="Spackman E."/>
            <person name="Goraichik I."/>
            <person name="Dimitrov K.M."/>
            <person name="Suarez D.L."/>
            <person name="Swayne D.E."/>
        </authorList>
    </citation>
    <scope>NUCLEOTIDE SEQUENCE [LARGE SCALE GENOMIC DNA]</scope>
    <source>
        <strain evidence="2 3">CECT 8625</strain>
    </source>
</reference>
<dbReference type="InterPro" id="IPR026360">
    <property type="entry name" value="Xnuc_lig_assoc"/>
</dbReference>
<dbReference type="RefSeq" id="WP_085793641.1">
    <property type="nucleotide sequence ID" value="NZ_FWFK01000009.1"/>
</dbReference>
<dbReference type="Gene3D" id="3.60.15.10">
    <property type="entry name" value="Ribonuclease Z/Hydroxyacylglutathione hydrolase-like"/>
    <property type="match status" value="1"/>
</dbReference>
<feature type="region of interest" description="Disordered" evidence="1">
    <location>
        <begin position="323"/>
        <end position="343"/>
    </location>
</feature>
<name>A0A1X7A9T2_9RHOB</name>